<evidence type="ECO:0000256" key="1">
    <source>
        <dbReference type="ARBA" id="ARBA00004613"/>
    </source>
</evidence>
<dbReference type="Proteomes" id="UP000694408">
    <property type="component" value="Unplaced"/>
</dbReference>
<dbReference type="PANTHER" id="PTHR13723:SF167">
    <property type="entry name" value="A DISINTEGRIN AND METALLOPROTEINASE WITH THROMBOSPONDIN MOTIFS 18"/>
    <property type="match status" value="1"/>
</dbReference>
<name>A0A8C5J706_JUNHY</name>
<keyword evidence="6" id="KW-1185">Reference proteome</keyword>
<keyword evidence="3" id="KW-0732">Signal</keyword>
<proteinExistence type="predicted"/>
<dbReference type="AlphaFoldDB" id="A0A8C5J706"/>
<sequence length="181" mass="19871">YFYISGVLSCLHSFTCAFWLQQVGCDHGLGSKAVLDACGVCKGDNSTCKKTVPHDHQLTALLYYYAVVTVPAGARSIQLQELHVSPSYLAVRSLASRYYLTGDWTIDWPGKFPFAGTVFDYQRSFNQPESLYAAGPTNETLVFEVSLASVCSCPDVHYRIGDDSFSSALGLSERLKNSVES</sequence>
<evidence type="ECO:0000313" key="6">
    <source>
        <dbReference type="Proteomes" id="UP000694408"/>
    </source>
</evidence>
<feature type="signal peptide" evidence="3">
    <location>
        <begin position="1"/>
        <end position="17"/>
    </location>
</feature>
<accession>A0A8C5J706</accession>
<dbReference type="InterPro" id="IPR050439">
    <property type="entry name" value="ADAMTS_ADAMTS-like"/>
</dbReference>
<keyword evidence="2" id="KW-0964">Secreted</keyword>
<dbReference type="GO" id="GO:0030198">
    <property type="term" value="P:extracellular matrix organization"/>
    <property type="evidence" value="ECO:0007669"/>
    <property type="project" value="TreeGrafter"/>
</dbReference>
<evidence type="ECO:0000256" key="2">
    <source>
        <dbReference type="ARBA" id="ARBA00022525"/>
    </source>
</evidence>
<dbReference type="PANTHER" id="PTHR13723">
    <property type="entry name" value="ADAMTS A DISINTEGRIN AND METALLOPROTEASE WITH THROMBOSPONDIN MOTIFS PROTEASE"/>
    <property type="match status" value="1"/>
</dbReference>
<organism evidence="5 6">
    <name type="scientific">Junco hyemalis</name>
    <name type="common">Dark-eyed junco</name>
    <dbReference type="NCBI Taxonomy" id="40217"/>
    <lineage>
        <taxon>Eukaryota</taxon>
        <taxon>Metazoa</taxon>
        <taxon>Chordata</taxon>
        <taxon>Craniata</taxon>
        <taxon>Vertebrata</taxon>
        <taxon>Euteleostomi</taxon>
        <taxon>Archelosauria</taxon>
        <taxon>Archosauria</taxon>
        <taxon>Dinosauria</taxon>
        <taxon>Saurischia</taxon>
        <taxon>Theropoda</taxon>
        <taxon>Coelurosauria</taxon>
        <taxon>Aves</taxon>
        <taxon>Neognathae</taxon>
        <taxon>Neoaves</taxon>
        <taxon>Telluraves</taxon>
        <taxon>Australaves</taxon>
        <taxon>Passeriformes</taxon>
        <taxon>Passerellidae</taxon>
        <taxon>Junco</taxon>
    </lineage>
</organism>
<dbReference type="Gene3D" id="2.60.120.830">
    <property type="match status" value="1"/>
</dbReference>
<dbReference type="GO" id="GO:0031012">
    <property type="term" value="C:extracellular matrix"/>
    <property type="evidence" value="ECO:0007669"/>
    <property type="project" value="TreeGrafter"/>
</dbReference>
<dbReference type="Pfam" id="PF05986">
    <property type="entry name" value="ADAMTS_spacer1"/>
    <property type="match status" value="1"/>
</dbReference>
<reference evidence="5" key="1">
    <citation type="submission" date="2025-08" db="UniProtKB">
        <authorList>
            <consortium name="Ensembl"/>
        </authorList>
    </citation>
    <scope>IDENTIFICATION</scope>
</reference>
<evidence type="ECO:0000259" key="4">
    <source>
        <dbReference type="Pfam" id="PF05986"/>
    </source>
</evidence>
<dbReference type="Ensembl" id="ENSJHYT00000016485.1">
    <property type="protein sequence ID" value="ENSJHYP00000013634.1"/>
    <property type="gene ID" value="ENSJHYG00000010568.1"/>
</dbReference>
<protein>
    <recommendedName>
        <fullName evidence="4">ADAMTS/ADAMTS-like Spacer 1 domain-containing protein</fullName>
    </recommendedName>
</protein>
<feature type="chain" id="PRO_5034176484" description="ADAMTS/ADAMTS-like Spacer 1 domain-containing protein" evidence="3">
    <location>
        <begin position="18"/>
        <end position="181"/>
    </location>
</feature>
<dbReference type="OMA" id="QIVERHK"/>
<dbReference type="FunFam" id="2.60.120.830:FF:000001">
    <property type="entry name" value="A disintegrin and metalloproteinase with thrombospondin motifs 1"/>
    <property type="match status" value="1"/>
</dbReference>
<dbReference type="GO" id="GO:0004222">
    <property type="term" value="F:metalloendopeptidase activity"/>
    <property type="evidence" value="ECO:0007669"/>
    <property type="project" value="TreeGrafter"/>
</dbReference>
<reference evidence="5" key="2">
    <citation type="submission" date="2025-09" db="UniProtKB">
        <authorList>
            <consortium name="Ensembl"/>
        </authorList>
    </citation>
    <scope>IDENTIFICATION</scope>
</reference>
<evidence type="ECO:0000313" key="5">
    <source>
        <dbReference type="Ensembl" id="ENSJHYP00000013634.1"/>
    </source>
</evidence>
<feature type="domain" description="ADAMTS/ADAMTS-like Spacer 1" evidence="4">
    <location>
        <begin position="64"/>
        <end position="158"/>
    </location>
</feature>
<dbReference type="InterPro" id="IPR010294">
    <property type="entry name" value="ADAMTS_spacer1"/>
</dbReference>
<dbReference type="GO" id="GO:0006508">
    <property type="term" value="P:proteolysis"/>
    <property type="evidence" value="ECO:0007669"/>
    <property type="project" value="TreeGrafter"/>
</dbReference>
<evidence type="ECO:0000256" key="3">
    <source>
        <dbReference type="SAM" id="SignalP"/>
    </source>
</evidence>
<dbReference type="GO" id="GO:0005576">
    <property type="term" value="C:extracellular region"/>
    <property type="evidence" value="ECO:0007669"/>
    <property type="project" value="UniProtKB-SubCell"/>
</dbReference>
<comment type="subcellular location">
    <subcellularLocation>
        <location evidence="1">Secreted</location>
    </subcellularLocation>
</comment>